<name>A0A9P6KXI6_9MICR</name>
<keyword evidence="2" id="KW-1185">Reference proteome</keyword>
<reference evidence="1 2" key="1">
    <citation type="journal article" date="2020" name="Genome Biol. Evol.">
        <title>Comparative genomics of strictly vertically transmitted, feminizing microsporidia endosymbionts of amphipod crustaceans.</title>
        <authorList>
            <person name="Cormier A."/>
            <person name="Chebbi M.A."/>
            <person name="Giraud I."/>
            <person name="Wattier R."/>
            <person name="Teixeira M."/>
            <person name="Gilbert C."/>
            <person name="Rigaud T."/>
            <person name="Cordaux R."/>
        </authorList>
    </citation>
    <scope>NUCLEOTIDE SEQUENCE [LARGE SCALE GENOMIC DNA]</scope>
    <source>
        <strain evidence="1 2">Ou3-Ou53</strain>
    </source>
</reference>
<proteinExistence type="predicted"/>
<dbReference type="Proteomes" id="UP000740883">
    <property type="component" value="Unassembled WGS sequence"/>
</dbReference>
<evidence type="ECO:0000313" key="1">
    <source>
        <dbReference type="EMBL" id="KAF9760635.1"/>
    </source>
</evidence>
<sequence length="99" mass="11603">MVRRKIPKMLCPHFLLFYFIMDQLSSGVIEYWLIREIFTFLTVDFFPELFVTIINSHFTDLTGTPRAHLASILLLRSSNSRLQILIGSNIEVRVLDMLK</sequence>
<accession>A0A9P6KXI6</accession>
<evidence type="ECO:0000313" key="2">
    <source>
        <dbReference type="Proteomes" id="UP000740883"/>
    </source>
</evidence>
<gene>
    <name evidence="1" type="ORF">NGRA_3073</name>
</gene>
<comment type="caution">
    <text evidence="1">The sequence shown here is derived from an EMBL/GenBank/DDBJ whole genome shotgun (WGS) entry which is preliminary data.</text>
</comment>
<protein>
    <submittedName>
        <fullName evidence="1">Uncharacterized protein</fullName>
    </submittedName>
</protein>
<dbReference type="EMBL" id="SBJO01000557">
    <property type="protein sequence ID" value="KAF9760635.1"/>
    <property type="molecule type" value="Genomic_DNA"/>
</dbReference>
<organism evidence="1 2">
    <name type="scientific">Nosema granulosis</name>
    <dbReference type="NCBI Taxonomy" id="83296"/>
    <lineage>
        <taxon>Eukaryota</taxon>
        <taxon>Fungi</taxon>
        <taxon>Fungi incertae sedis</taxon>
        <taxon>Microsporidia</taxon>
        <taxon>Nosematidae</taxon>
        <taxon>Nosema</taxon>
    </lineage>
</organism>
<dbReference type="AlphaFoldDB" id="A0A9P6KXI6"/>